<evidence type="ECO:0000256" key="1">
    <source>
        <dbReference type="SAM" id="MobiDB-lite"/>
    </source>
</evidence>
<evidence type="ECO:0000313" key="3">
    <source>
        <dbReference type="Proteomes" id="UP000267003"/>
    </source>
</evidence>
<dbReference type="EMBL" id="RAWK01000071">
    <property type="protein sequence ID" value="RKH67465.1"/>
    <property type="molecule type" value="Genomic_DNA"/>
</dbReference>
<gene>
    <name evidence="2" type="ORF">D7W81_13910</name>
</gene>
<dbReference type="AlphaFoldDB" id="A0A3A8QM74"/>
<dbReference type="Proteomes" id="UP000267003">
    <property type="component" value="Unassembled WGS sequence"/>
</dbReference>
<reference evidence="3" key="1">
    <citation type="submission" date="2018-09" db="EMBL/GenBank/DDBJ databases">
        <authorList>
            <person name="Livingstone P.G."/>
            <person name="Whitworth D.E."/>
        </authorList>
    </citation>
    <scope>NUCLEOTIDE SEQUENCE [LARGE SCALE GENOMIC DNA]</scope>
    <source>
        <strain evidence="3">AB050A</strain>
    </source>
</reference>
<accession>A0A3A8QM74</accession>
<name>A0A3A8QM74_9BACT</name>
<feature type="region of interest" description="Disordered" evidence="1">
    <location>
        <begin position="1"/>
        <end position="24"/>
    </location>
</feature>
<dbReference type="RefSeq" id="WP_120555856.1">
    <property type="nucleotide sequence ID" value="NZ_RAWK01000071.1"/>
</dbReference>
<organism evidence="2 3">
    <name type="scientific">Corallococcus aberystwythensis</name>
    <dbReference type="NCBI Taxonomy" id="2316722"/>
    <lineage>
        <taxon>Bacteria</taxon>
        <taxon>Pseudomonadati</taxon>
        <taxon>Myxococcota</taxon>
        <taxon>Myxococcia</taxon>
        <taxon>Myxococcales</taxon>
        <taxon>Cystobacterineae</taxon>
        <taxon>Myxococcaceae</taxon>
        <taxon>Corallococcus</taxon>
    </lineage>
</organism>
<evidence type="ECO:0000313" key="2">
    <source>
        <dbReference type="EMBL" id="RKH67465.1"/>
    </source>
</evidence>
<comment type="caution">
    <text evidence="2">The sequence shown here is derived from an EMBL/GenBank/DDBJ whole genome shotgun (WGS) entry which is preliminary data.</text>
</comment>
<sequence length="61" mass="6392">MSDNNEKFQGRTPGRKLSREDLSKTTGGAILIPGCCTQGCCVEPTTPPKDTTGTGPIVTPK</sequence>
<keyword evidence="3" id="KW-1185">Reference proteome</keyword>
<proteinExistence type="predicted"/>
<protein>
    <submittedName>
        <fullName evidence="2">Uncharacterized protein</fullName>
    </submittedName>
</protein>